<evidence type="ECO:0000259" key="1">
    <source>
        <dbReference type="Pfam" id="PF01551"/>
    </source>
</evidence>
<feature type="domain" description="M23ase beta-sheet core" evidence="1">
    <location>
        <begin position="24"/>
        <end position="80"/>
    </location>
</feature>
<protein>
    <submittedName>
        <fullName evidence="2">M23 family metallopeptidase</fullName>
    </submittedName>
</protein>
<name>A0ABS1C3G5_9BACT</name>
<dbReference type="Proteomes" id="UP000644147">
    <property type="component" value="Unassembled WGS sequence"/>
</dbReference>
<sequence>MFPIKPGQQNFLSGSMGEIRPSHFHGGIDIKTGGVTGWPVYAAADGYVSRYKQSSYGYGNVVYLTHPNGLVTVYAHLERFAEPIAAFMLRKQYENQAFELELKPEKDIFKFKKGDIIGYGGNTGGSGGPHLHFEIRDKDDVQYNVLRFRFPEIVDNIPPTLNTIALKTLSIDGRVNNQFDRFEFTPVKSGTFYTLKDSVFAHGLIGLEMMAFDRLNNAENKNGVQKVDLTVNGKVVYSHYIDAIPHEKSRQVSCHINYEVLKRYGKSFEKCYVDDGNGLPIYAQTYQKGKFFIKPNSKNEVVLTLKDAYQNTTTFRFTIYGRKPVFEGTAKKPKKPQLDYEISENILKVTANDTASQVRNVELYIGRLKYNLLPSYATENGSVHLYDLRGGIPDSITFCGISRKPGIRQIVPSGQELNYTDNNVSVVFQPNSLYDTLYLKTAVDKEFFTVNDMFTPLYGPIKLTLKPQTLPAGDLSKAAVYFAGWGKSRNFEGGKWENGAITTYTKNLGKFRILTDTTAPTVKLLMKNKDVISFRVRDDLSGLASYKLEIDGKFVLLKFEHKKALMWSEKLDKKVPLSGEVVLRVKDNAGNETVYKTKI</sequence>
<proteinExistence type="predicted"/>
<dbReference type="SUPFAM" id="SSF51261">
    <property type="entry name" value="Duplicated hybrid motif"/>
    <property type="match status" value="2"/>
</dbReference>
<comment type="caution">
    <text evidence="2">The sequence shown here is derived from an EMBL/GenBank/DDBJ whole genome shotgun (WGS) entry which is preliminary data.</text>
</comment>
<accession>A0ABS1C3G5</accession>
<dbReference type="PANTHER" id="PTHR21666">
    <property type="entry name" value="PEPTIDASE-RELATED"/>
    <property type="match status" value="1"/>
</dbReference>
<dbReference type="InterPro" id="IPR050570">
    <property type="entry name" value="Cell_wall_metabolism_enzyme"/>
</dbReference>
<dbReference type="PANTHER" id="PTHR21666:SF270">
    <property type="entry name" value="MUREIN HYDROLASE ACTIVATOR ENVC"/>
    <property type="match status" value="1"/>
</dbReference>
<dbReference type="InterPro" id="IPR016047">
    <property type="entry name" value="M23ase_b-sheet_dom"/>
</dbReference>
<evidence type="ECO:0000313" key="2">
    <source>
        <dbReference type="EMBL" id="MBK0403924.1"/>
    </source>
</evidence>
<evidence type="ECO:0000313" key="3">
    <source>
        <dbReference type="Proteomes" id="UP000644147"/>
    </source>
</evidence>
<dbReference type="EMBL" id="JAEHFX010000006">
    <property type="protein sequence ID" value="MBK0403924.1"/>
    <property type="molecule type" value="Genomic_DNA"/>
</dbReference>
<dbReference type="CDD" id="cd12797">
    <property type="entry name" value="M23_peptidase"/>
    <property type="match status" value="1"/>
</dbReference>
<dbReference type="Pfam" id="PF01551">
    <property type="entry name" value="Peptidase_M23"/>
    <property type="match status" value="1"/>
</dbReference>
<keyword evidence="3" id="KW-1185">Reference proteome</keyword>
<dbReference type="InterPro" id="IPR011055">
    <property type="entry name" value="Dup_hybrid_motif"/>
</dbReference>
<reference evidence="2 3" key="1">
    <citation type="submission" date="2020-12" db="EMBL/GenBank/DDBJ databases">
        <title>Bacterial novel species Adhaeribacter sp. BT258 isolated from soil.</title>
        <authorList>
            <person name="Jung H.-Y."/>
        </authorList>
    </citation>
    <scope>NUCLEOTIDE SEQUENCE [LARGE SCALE GENOMIC DNA]</scope>
    <source>
        <strain evidence="2 3">BT258</strain>
    </source>
</reference>
<gene>
    <name evidence="2" type="ORF">I5M27_13090</name>
</gene>
<dbReference type="Gene3D" id="2.70.70.10">
    <property type="entry name" value="Glucose Permease (Domain IIA)"/>
    <property type="match status" value="1"/>
</dbReference>
<organism evidence="2 3">
    <name type="scientific">Adhaeribacter terrigena</name>
    <dbReference type="NCBI Taxonomy" id="2793070"/>
    <lineage>
        <taxon>Bacteria</taxon>
        <taxon>Pseudomonadati</taxon>
        <taxon>Bacteroidota</taxon>
        <taxon>Cytophagia</taxon>
        <taxon>Cytophagales</taxon>
        <taxon>Hymenobacteraceae</taxon>
        <taxon>Adhaeribacter</taxon>
    </lineage>
</organism>